<name>A0AA97NP04_PYRO3</name>
<evidence type="ECO:0000256" key="1">
    <source>
        <dbReference type="SAM" id="MobiDB-lite"/>
    </source>
</evidence>
<evidence type="ECO:0000313" key="2">
    <source>
        <dbReference type="EMBL" id="ELQ33725.1"/>
    </source>
</evidence>
<sequence length="106" mass="11822">MAAGWRGPSFALSMGVGGEPSKTREQRSRVDPWLGGSEDIICKMSTTDEKGKNKKFMNLKSRGMGVRQEWNLCCSLLQMEAAYTIRFLFGPEYVPASKRAGLEKLD</sequence>
<proteinExistence type="predicted"/>
<feature type="compositionally biased region" description="Basic and acidic residues" evidence="1">
    <location>
        <begin position="21"/>
        <end position="30"/>
    </location>
</feature>
<dbReference type="AlphaFoldDB" id="A0AA97NP04"/>
<protein>
    <submittedName>
        <fullName evidence="2">Uncharacterized protein</fullName>
    </submittedName>
</protein>
<dbReference type="Proteomes" id="UP000011086">
    <property type="component" value="Unassembled WGS sequence"/>
</dbReference>
<feature type="region of interest" description="Disordered" evidence="1">
    <location>
        <begin position="1"/>
        <end position="31"/>
    </location>
</feature>
<gene>
    <name evidence="2" type="ORF">OOU_Y34scaffold00893g3</name>
</gene>
<organism evidence="2">
    <name type="scientific">Pyricularia oryzae (strain Y34)</name>
    <name type="common">Rice blast fungus</name>
    <name type="synonym">Magnaporthe oryzae</name>
    <dbReference type="NCBI Taxonomy" id="1143189"/>
    <lineage>
        <taxon>Eukaryota</taxon>
        <taxon>Fungi</taxon>
        <taxon>Dikarya</taxon>
        <taxon>Ascomycota</taxon>
        <taxon>Pezizomycotina</taxon>
        <taxon>Sordariomycetes</taxon>
        <taxon>Sordariomycetidae</taxon>
        <taxon>Magnaporthales</taxon>
        <taxon>Pyriculariaceae</taxon>
        <taxon>Pyricularia</taxon>
    </lineage>
</organism>
<dbReference type="EMBL" id="JH792845">
    <property type="protein sequence ID" value="ELQ33725.1"/>
    <property type="molecule type" value="Genomic_DNA"/>
</dbReference>
<accession>A0AA97NP04</accession>
<reference evidence="2" key="1">
    <citation type="journal article" date="2012" name="PLoS Genet.">
        <title>Comparative analysis of the genomes of two field isolates of the rice blast fungus Magnaporthe oryzae.</title>
        <authorList>
            <person name="Xue M."/>
            <person name="Yang J."/>
            <person name="Li Z."/>
            <person name="Hu S."/>
            <person name="Yao N."/>
            <person name="Dean R.A."/>
            <person name="Zhao W."/>
            <person name="Shen M."/>
            <person name="Zhang H."/>
            <person name="Li C."/>
            <person name="Liu L."/>
            <person name="Cao L."/>
            <person name="Xu X."/>
            <person name="Xing Y."/>
            <person name="Hsiang T."/>
            <person name="Zhang Z."/>
            <person name="Xu J.R."/>
            <person name="Peng Y.L."/>
        </authorList>
    </citation>
    <scope>NUCLEOTIDE SEQUENCE</scope>
    <source>
        <strain evidence="2">Y34</strain>
    </source>
</reference>